<gene>
    <name evidence="3" type="primary">Contig13511.g14428</name>
    <name evidence="3" type="ORF">STYLEM_20533</name>
</gene>
<dbReference type="InParanoid" id="A0A078BCS0"/>
<evidence type="ECO:0000313" key="4">
    <source>
        <dbReference type="Proteomes" id="UP000039865"/>
    </source>
</evidence>
<feature type="coiled-coil region" evidence="1">
    <location>
        <begin position="92"/>
        <end position="186"/>
    </location>
</feature>
<keyword evidence="4" id="KW-1185">Reference proteome</keyword>
<dbReference type="OrthoDB" id="319492at2759"/>
<evidence type="ECO:0000256" key="2">
    <source>
        <dbReference type="SAM" id="MobiDB-lite"/>
    </source>
</evidence>
<protein>
    <submittedName>
        <fullName evidence="3">Uncharacterized protein</fullName>
    </submittedName>
</protein>
<sequence>METQIDSSFVSTHLKYQCLLSLLDSVKEVIQMETAMQSHLEWLRRSRADSSKELQKQKLRSQSKVCAMLKYNLQGLGRSKVSDNLARQVKINQQQARTIEEMQKKIDAYNNNNRDVLEKNRFKASTYMAEINQREEELGRMRAQLLNNQDEMKLLTVSREQNRQQKETLQEQLKLRDGELDKLRKKVEEQNRLMDSMCMAQKNIGDYAGLEDQGEYMERAREDIERADRIARQTNKSSFMGLGDKQPRLISEEHLISATQSQLSGGIPRNVENPYRAMVDDQYLNDDSIPAEIFNLIQVFRDRLQRSKSHQTQSLVLDDFFAEVHKIMKDQQMREFARIRNEHSVEITKMRKNLESKLRNEPANRSKSKADTSAGKGLQSKENFQAFKGSEKFIENEIERQRRALYEENEILKKRLRALETIVQSGSNEKTKFMEGASWIAKKAHVEAEKHIQKLQNLFIEYQQKAKDYVIDDSINELNGKEVLKTNRWLNDQVNNEISNVSDKFEGIFENVNYHLKEATKNFHKYK</sequence>
<evidence type="ECO:0000313" key="3">
    <source>
        <dbReference type="EMBL" id="CDW91378.1"/>
    </source>
</evidence>
<dbReference type="EMBL" id="CCKQ01019364">
    <property type="protein sequence ID" value="CDW91378.1"/>
    <property type="molecule type" value="Genomic_DNA"/>
</dbReference>
<reference evidence="3 4" key="1">
    <citation type="submission" date="2014-06" db="EMBL/GenBank/DDBJ databases">
        <authorList>
            <person name="Swart Estienne"/>
        </authorList>
    </citation>
    <scope>NUCLEOTIDE SEQUENCE [LARGE SCALE GENOMIC DNA]</scope>
    <source>
        <strain evidence="3 4">130c</strain>
    </source>
</reference>
<evidence type="ECO:0000256" key="1">
    <source>
        <dbReference type="SAM" id="Coils"/>
    </source>
</evidence>
<accession>A0A078BCS0</accession>
<proteinExistence type="predicted"/>
<dbReference type="Proteomes" id="UP000039865">
    <property type="component" value="Unassembled WGS sequence"/>
</dbReference>
<feature type="compositionally biased region" description="Basic and acidic residues" evidence="2">
    <location>
        <begin position="353"/>
        <end position="370"/>
    </location>
</feature>
<dbReference type="AlphaFoldDB" id="A0A078BCS0"/>
<organism evidence="3 4">
    <name type="scientific">Stylonychia lemnae</name>
    <name type="common">Ciliate</name>
    <dbReference type="NCBI Taxonomy" id="5949"/>
    <lineage>
        <taxon>Eukaryota</taxon>
        <taxon>Sar</taxon>
        <taxon>Alveolata</taxon>
        <taxon>Ciliophora</taxon>
        <taxon>Intramacronucleata</taxon>
        <taxon>Spirotrichea</taxon>
        <taxon>Stichotrichia</taxon>
        <taxon>Sporadotrichida</taxon>
        <taxon>Oxytrichidae</taxon>
        <taxon>Stylonychinae</taxon>
        <taxon>Stylonychia</taxon>
    </lineage>
</organism>
<feature type="region of interest" description="Disordered" evidence="2">
    <location>
        <begin position="353"/>
        <end position="380"/>
    </location>
</feature>
<keyword evidence="1" id="KW-0175">Coiled coil</keyword>
<name>A0A078BCS0_STYLE</name>
<feature type="coiled-coil region" evidence="1">
    <location>
        <begin position="395"/>
        <end position="465"/>
    </location>
</feature>